<evidence type="ECO:0000313" key="1">
    <source>
        <dbReference type="EMBL" id="PRX56099.1"/>
    </source>
</evidence>
<keyword evidence="1" id="KW-0808">Transferase</keyword>
<evidence type="ECO:0000313" key="2">
    <source>
        <dbReference type="Proteomes" id="UP000237640"/>
    </source>
</evidence>
<accession>A0A2T0MEU6</accession>
<dbReference type="OrthoDB" id="1401857at2"/>
<dbReference type="Proteomes" id="UP000237640">
    <property type="component" value="Unassembled WGS sequence"/>
</dbReference>
<protein>
    <submittedName>
        <fullName evidence="1">CheR methyltransferase-like protein</fullName>
    </submittedName>
</protein>
<sequence length="430" mass="49182">MDVQQFVKEFNNDFFNGKLSAAFTEQLLQLPMDRPDVFTMMRRMFSFMNQADFPAQDASVMMGEVLGALLARILPGAWEGRVPPITVPGRHKVIDEYVQNRMGNTAGSRSMLDIGCGFPPYTTLDSSKLLSDWKIIAADPSFPVYLVYDEQENYATFDAEKNVIYFQPSIPSVENWNELLSDTKVTKDRFKILLDQLLAQPHTSPNGYPRLEIDPIKTYETDKLTFLWGGIGQVEMEPVDCIRCFNVLYYFDDAFFQNALQWFASKTKEGGLVLIGGNWAASSECYYHVYQKKDGHLIEKEFAFSIDTLCPFGVVTWYANHDDDRQTSQLMHLLGIIRKDKFFMDEFYTLNDELRANYRLCPRDDDGYYGNVDPSISPLELWQLVENIINELNEAGFNHKAAEVLNQAGLKARINEVGHIAIDNTLNNCK</sequence>
<keyword evidence="1" id="KW-0489">Methyltransferase</keyword>
<dbReference type="AlphaFoldDB" id="A0A2T0MEU6"/>
<dbReference type="GO" id="GO:0032259">
    <property type="term" value="P:methylation"/>
    <property type="evidence" value="ECO:0007669"/>
    <property type="project" value="UniProtKB-KW"/>
</dbReference>
<dbReference type="GO" id="GO:0008168">
    <property type="term" value="F:methyltransferase activity"/>
    <property type="evidence" value="ECO:0007669"/>
    <property type="project" value="UniProtKB-KW"/>
</dbReference>
<organism evidence="1 2">
    <name type="scientific">Flagellimonas meridianipacifica</name>
    <dbReference type="NCBI Taxonomy" id="1080225"/>
    <lineage>
        <taxon>Bacteria</taxon>
        <taxon>Pseudomonadati</taxon>
        <taxon>Bacteroidota</taxon>
        <taxon>Flavobacteriia</taxon>
        <taxon>Flavobacteriales</taxon>
        <taxon>Flavobacteriaceae</taxon>
        <taxon>Flagellimonas</taxon>
    </lineage>
</organism>
<dbReference type="RefSeq" id="WP_106143112.1">
    <property type="nucleotide sequence ID" value="NZ_PVYX01000001.1"/>
</dbReference>
<comment type="caution">
    <text evidence="1">The sequence shown here is derived from an EMBL/GenBank/DDBJ whole genome shotgun (WGS) entry which is preliminary data.</text>
</comment>
<proteinExistence type="predicted"/>
<dbReference type="EMBL" id="PVYX01000001">
    <property type="protein sequence ID" value="PRX56099.1"/>
    <property type="molecule type" value="Genomic_DNA"/>
</dbReference>
<name>A0A2T0MEU6_9FLAO</name>
<gene>
    <name evidence="1" type="ORF">CLV81_0090</name>
</gene>
<keyword evidence="2" id="KW-1185">Reference proteome</keyword>
<dbReference type="InterPro" id="IPR029063">
    <property type="entry name" value="SAM-dependent_MTases_sf"/>
</dbReference>
<dbReference type="Gene3D" id="3.40.50.150">
    <property type="entry name" value="Vaccinia Virus protein VP39"/>
    <property type="match status" value="1"/>
</dbReference>
<dbReference type="SUPFAM" id="SSF53335">
    <property type="entry name" value="S-adenosyl-L-methionine-dependent methyltransferases"/>
    <property type="match status" value="1"/>
</dbReference>
<reference evidence="1 2" key="1">
    <citation type="submission" date="2018-03" db="EMBL/GenBank/DDBJ databases">
        <title>Genomic Encyclopedia of Archaeal and Bacterial Type Strains, Phase II (KMG-II): from individual species to whole genera.</title>
        <authorList>
            <person name="Goeker M."/>
        </authorList>
    </citation>
    <scope>NUCLEOTIDE SEQUENCE [LARGE SCALE GENOMIC DNA]</scope>
    <source>
        <strain evidence="1 2">DSM 25027</strain>
    </source>
</reference>